<evidence type="ECO:0000259" key="2">
    <source>
        <dbReference type="Pfam" id="PF05193"/>
    </source>
</evidence>
<dbReference type="RefSeq" id="WP_231953939.1">
    <property type="nucleotide sequence ID" value="NZ_CP036291.1"/>
</dbReference>
<reference evidence="3 4" key="1">
    <citation type="submission" date="2019-02" db="EMBL/GenBank/DDBJ databases">
        <title>Deep-cultivation of Planctomycetes and their phenomic and genomic characterization uncovers novel biology.</title>
        <authorList>
            <person name="Wiegand S."/>
            <person name="Jogler M."/>
            <person name="Boedeker C."/>
            <person name="Pinto D."/>
            <person name="Vollmers J."/>
            <person name="Rivas-Marin E."/>
            <person name="Kohn T."/>
            <person name="Peeters S.H."/>
            <person name="Heuer A."/>
            <person name="Rast P."/>
            <person name="Oberbeckmann S."/>
            <person name="Bunk B."/>
            <person name="Jeske O."/>
            <person name="Meyerdierks A."/>
            <person name="Storesund J.E."/>
            <person name="Kallscheuer N."/>
            <person name="Luecker S."/>
            <person name="Lage O.M."/>
            <person name="Pohl T."/>
            <person name="Merkel B.J."/>
            <person name="Hornburger P."/>
            <person name="Mueller R.-W."/>
            <person name="Bruemmer F."/>
            <person name="Labrenz M."/>
            <person name="Spormann A.M."/>
            <person name="Op den Camp H."/>
            <person name="Overmann J."/>
            <person name="Amann R."/>
            <person name="Jetten M.S.M."/>
            <person name="Mascher T."/>
            <person name="Medema M.H."/>
            <person name="Devos D.P."/>
            <person name="Kaster A.-K."/>
            <person name="Ovreas L."/>
            <person name="Rohde M."/>
            <person name="Galperin M.Y."/>
            <person name="Jogler C."/>
        </authorList>
    </citation>
    <scope>NUCLEOTIDE SEQUENCE [LARGE SCALE GENOMIC DNA]</scope>
    <source>
        <strain evidence="3 4">Pla175</strain>
    </source>
</reference>
<evidence type="ECO:0000313" key="3">
    <source>
        <dbReference type="EMBL" id="QDU89930.1"/>
    </source>
</evidence>
<evidence type="ECO:0000313" key="4">
    <source>
        <dbReference type="Proteomes" id="UP000317429"/>
    </source>
</evidence>
<dbReference type="Proteomes" id="UP000317429">
    <property type="component" value="Chromosome"/>
</dbReference>
<dbReference type="PANTHER" id="PTHR11851">
    <property type="entry name" value="METALLOPROTEASE"/>
    <property type="match status" value="1"/>
</dbReference>
<dbReference type="Pfam" id="PF05193">
    <property type="entry name" value="Peptidase_M16_C"/>
    <property type="match status" value="1"/>
</dbReference>
<dbReference type="InterPro" id="IPR011765">
    <property type="entry name" value="Pept_M16_N"/>
</dbReference>
<keyword evidence="4" id="KW-1185">Reference proteome</keyword>
<gene>
    <name evidence="3" type="ORF">Pla175_33270</name>
</gene>
<feature type="domain" description="Peptidase M16 N-terminal" evidence="1">
    <location>
        <begin position="23"/>
        <end position="148"/>
    </location>
</feature>
<dbReference type="KEGG" id="pnd:Pla175_33270"/>
<dbReference type="AlphaFoldDB" id="A0A518DEM5"/>
<dbReference type="InterPro" id="IPR011249">
    <property type="entry name" value="Metalloenz_LuxS/M16"/>
</dbReference>
<sequence length="414" mass="45122">MPATIYSHTFPNGLTLIGEPVESRDSAAFNLLIPAGCSLDPVGKFGLANFTCEMTLRGAGSRDNRALVEALDGLGVERGESVGVTQTVFSAACVAEQLHDALAVYADIVRRPHLPGDQLEAGRQVCLQEVRGMEDEPAQKVIEVVRRQHYPAPWGRASHGNVEGIEAVTAADIQRFSAQRYRPDHAILAVAGRFDWDRTLEHVQSLLGDWHVDPMAKEREEDPPPPITHIPLDSSQCHLGLAFNTVPYKHADYFQAWAAVGVLSGGSSSRLFTEVREKRGLCYTVSASLQSQVDRAAVFCHAGTSAERAQETLDVTCQELVRLAEGVTKEELDRLKARVKSSLIMQQESTSSRAASLARDWKHLGRARSLEEVAVAFDAVTAESINAFLKALPPRDFTIVTLGPQPLEAPRGVS</sequence>
<dbReference type="InterPro" id="IPR050361">
    <property type="entry name" value="MPP/UQCRC_Complex"/>
</dbReference>
<dbReference type="PANTHER" id="PTHR11851:SF219">
    <property type="entry name" value="HYPOTHETICAL ZINC PROTEASE"/>
    <property type="match status" value="1"/>
</dbReference>
<dbReference type="EMBL" id="CP036291">
    <property type="protein sequence ID" value="QDU89930.1"/>
    <property type="molecule type" value="Genomic_DNA"/>
</dbReference>
<dbReference type="InterPro" id="IPR007863">
    <property type="entry name" value="Peptidase_M16_C"/>
</dbReference>
<proteinExistence type="predicted"/>
<dbReference type="GO" id="GO:0046872">
    <property type="term" value="F:metal ion binding"/>
    <property type="evidence" value="ECO:0007669"/>
    <property type="project" value="InterPro"/>
</dbReference>
<dbReference type="Pfam" id="PF00675">
    <property type="entry name" value="Peptidase_M16"/>
    <property type="match status" value="1"/>
</dbReference>
<evidence type="ECO:0000259" key="1">
    <source>
        <dbReference type="Pfam" id="PF00675"/>
    </source>
</evidence>
<name>A0A518DEM5_9BACT</name>
<accession>A0A518DEM5</accession>
<dbReference type="SUPFAM" id="SSF63411">
    <property type="entry name" value="LuxS/MPP-like metallohydrolase"/>
    <property type="match status" value="2"/>
</dbReference>
<feature type="domain" description="Peptidase M16 C-terminal" evidence="2">
    <location>
        <begin position="168"/>
        <end position="338"/>
    </location>
</feature>
<dbReference type="Gene3D" id="3.30.830.10">
    <property type="entry name" value="Metalloenzyme, LuxS/M16 peptidase-like"/>
    <property type="match status" value="2"/>
</dbReference>
<protein>
    <submittedName>
        <fullName evidence="3">Peptidase M16 inactive domain protein</fullName>
    </submittedName>
</protein>
<organism evidence="3 4">
    <name type="scientific">Pirellulimonas nuda</name>
    <dbReference type="NCBI Taxonomy" id="2528009"/>
    <lineage>
        <taxon>Bacteria</taxon>
        <taxon>Pseudomonadati</taxon>
        <taxon>Planctomycetota</taxon>
        <taxon>Planctomycetia</taxon>
        <taxon>Pirellulales</taxon>
        <taxon>Lacipirellulaceae</taxon>
        <taxon>Pirellulimonas</taxon>
    </lineage>
</organism>